<dbReference type="AlphaFoldDB" id="H6L4M4"/>
<evidence type="ECO:0000313" key="2">
    <source>
        <dbReference type="Proteomes" id="UP000007519"/>
    </source>
</evidence>
<accession>H6L4M4</accession>
<evidence type="ECO:0000313" key="1">
    <source>
        <dbReference type="EMBL" id="AFC23948.1"/>
    </source>
</evidence>
<gene>
    <name evidence="1" type="ordered locus">SGRA_1213</name>
</gene>
<proteinExistence type="predicted"/>
<sequence length="76" mass="8073">MISHLEAFLLEGLFFLGPAAFGGRALAGLASLLGPSFFAALKTRSGLRPPFQAPRPIATAAFSRSKKGQLKSWPKT</sequence>
<organism evidence="1 2">
    <name type="scientific">Saprospira grandis (strain Lewin)</name>
    <dbReference type="NCBI Taxonomy" id="984262"/>
    <lineage>
        <taxon>Bacteria</taxon>
        <taxon>Pseudomonadati</taxon>
        <taxon>Bacteroidota</taxon>
        <taxon>Saprospiria</taxon>
        <taxon>Saprospirales</taxon>
        <taxon>Saprospiraceae</taxon>
        <taxon>Saprospira</taxon>
    </lineage>
</organism>
<protein>
    <submittedName>
        <fullName evidence="1">Uncharacterized protein</fullName>
    </submittedName>
</protein>
<keyword evidence="2" id="KW-1185">Reference proteome</keyword>
<name>H6L4M4_SAPGL</name>
<dbReference type="Proteomes" id="UP000007519">
    <property type="component" value="Chromosome"/>
</dbReference>
<dbReference type="KEGG" id="sgn:SGRA_1213"/>
<reference evidence="1 2" key="1">
    <citation type="journal article" date="2012" name="Stand. Genomic Sci.">
        <title>Complete genome sequencing and analysis of Saprospira grandis str. Lewin, a predatory marine bacterium.</title>
        <authorList>
            <person name="Saw J.H."/>
            <person name="Yuryev A."/>
            <person name="Kanbe M."/>
            <person name="Hou S."/>
            <person name="Young A.G."/>
            <person name="Aizawa S."/>
            <person name="Alam M."/>
        </authorList>
    </citation>
    <scope>NUCLEOTIDE SEQUENCE [LARGE SCALE GENOMIC DNA]</scope>
    <source>
        <strain evidence="1 2">Lewin</strain>
    </source>
</reference>
<dbReference type="HOGENOM" id="CLU_2652370_0_0_10"/>
<dbReference type="EMBL" id="CP002831">
    <property type="protein sequence ID" value="AFC23948.1"/>
    <property type="molecule type" value="Genomic_DNA"/>
</dbReference>